<proteinExistence type="predicted"/>
<sequence>MKSPQHTQQPLFYDQIPAYMHEYIKEVINVDRDGNCGYRAVAMCLGRNEDKWSEIKKELLNELNEKEQFYRIMPQIGNVIANTYQRPLYFFSLQISLIFLPYHYPLNRNEALAMAFINENHYVALVLRPGTPVPLIVNR</sequence>
<organism evidence="1 2">
    <name type="scientific">Dentiscutata heterogama</name>
    <dbReference type="NCBI Taxonomy" id="1316150"/>
    <lineage>
        <taxon>Eukaryota</taxon>
        <taxon>Fungi</taxon>
        <taxon>Fungi incertae sedis</taxon>
        <taxon>Mucoromycota</taxon>
        <taxon>Glomeromycotina</taxon>
        <taxon>Glomeromycetes</taxon>
        <taxon>Diversisporales</taxon>
        <taxon>Gigasporaceae</taxon>
        <taxon>Dentiscutata</taxon>
    </lineage>
</organism>
<protein>
    <submittedName>
        <fullName evidence="1">12786_t:CDS:1</fullName>
    </submittedName>
</protein>
<evidence type="ECO:0000313" key="2">
    <source>
        <dbReference type="Proteomes" id="UP000789702"/>
    </source>
</evidence>
<comment type="caution">
    <text evidence="1">The sequence shown here is derived from an EMBL/GenBank/DDBJ whole genome shotgun (WGS) entry which is preliminary data.</text>
</comment>
<accession>A0ACA9NXL2</accession>
<dbReference type="EMBL" id="CAJVPU010020379">
    <property type="protein sequence ID" value="CAG8676412.1"/>
    <property type="molecule type" value="Genomic_DNA"/>
</dbReference>
<gene>
    <name evidence="1" type="ORF">DHETER_LOCUS10427</name>
</gene>
<name>A0ACA9NXL2_9GLOM</name>
<keyword evidence="2" id="KW-1185">Reference proteome</keyword>
<reference evidence="1" key="1">
    <citation type="submission" date="2021-06" db="EMBL/GenBank/DDBJ databases">
        <authorList>
            <person name="Kallberg Y."/>
            <person name="Tangrot J."/>
            <person name="Rosling A."/>
        </authorList>
    </citation>
    <scope>NUCLEOTIDE SEQUENCE</scope>
    <source>
        <strain evidence="1">IL203A</strain>
    </source>
</reference>
<dbReference type="Proteomes" id="UP000789702">
    <property type="component" value="Unassembled WGS sequence"/>
</dbReference>
<evidence type="ECO:0000313" key="1">
    <source>
        <dbReference type="EMBL" id="CAG8676412.1"/>
    </source>
</evidence>